<dbReference type="EMBL" id="JAGFBS010000007">
    <property type="protein sequence ID" value="KAG6378317.1"/>
    <property type="molecule type" value="Genomic_DNA"/>
</dbReference>
<name>A0A8I2YVU4_9AGAM</name>
<dbReference type="OrthoDB" id="3363417at2759"/>
<accession>A0A8I2YVU4</accession>
<evidence type="ECO:0000256" key="1">
    <source>
        <dbReference type="SAM" id="MobiDB-lite"/>
    </source>
</evidence>
<proteinExistence type="predicted"/>
<reference evidence="3" key="1">
    <citation type="submission" date="2021-03" db="EMBL/GenBank/DDBJ databases">
        <title>Evolutionary innovations through gain and loss of genes in the ectomycorrhizal Boletales.</title>
        <authorList>
            <person name="Wu G."/>
            <person name="Miyauchi S."/>
            <person name="Morin E."/>
            <person name="Yang Z.-L."/>
            <person name="Xu J."/>
            <person name="Martin F.M."/>
        </authorList>
    </citation>
    <scope>NUCLEOTIDE SEQUENCE</scope>
    <source>
        <strain evidence="3">BR01</strain>
    </source>
</reference>
<feature type="region of interest" description="Disordered" evidence="1">
    <location>
        <begin position="293"/>
        <end position="343"/>
    </location>
</feature>
<dbReference type="Proteomes" id="UP000683000">
    <property type="component" value="Unassembled WGS sequence"/>
</dbReference>
<evidence type="ECO:0000313" key="3">
    <source>
        <dbReference type="EMBL" id="KAG6378317.1"/>
    </source>
</evidence>
<protein>
    <submittedName>
        <fullName evidence="3">Uncharacterized protein</fullName>
    </submittedName>
</protein>
<organism evidence="3 4">
    <name type="scientific">Boletus reticuloceps</name>
    <dbReference type="NCBI Taxonomy" id="495285"/>
    <lineage>
        <taxon>Eukaryota</taxon>
        <taxon>Fungi</taxon>
        <taxon>Dikarya</taxon>
        <taxon>Basidiomycota</taxon>
        <taxon>Agaricomycotina</taxon>
        <taxon>Agaricomycetes</taxon>
        <taxon>Agaricomycetidae</taxon>
        <taxon>Boletales</taxon>
        <taxon>Boletineae</taxon>
        <taxon>Boletaceae</taxon>
        <taxon>Boletoideae</taxon>
        <taxon>Boletus</taxon>
    </lineage>
</organism>
<dbReference type="AlphaFoldDB" id="A0A8I2YVU4"/>
<feature type="region of interest" description="Disordered" evidence="1">
    <location>
        <begin position="199"/>
        <end position="230"/>
    </location>
</feature>
<evidence type="ECO:0000256" key="2">
    <source>
        <dbReference type="SAM" id="Phobius"/>
    </source>
</evidence>
<keyword evidence="2" id="KW-0812">Transmembrane</keyword>
<keyword evidence="4" id="KW-1185">Reference proteome</keyword>
<evidence type="ECO:0000313" key="4">
    <source>
        <dbReference type="Proteomes" id="UP000683000"/>
    </source>
</evidence>
<gene>
    <name evidence="3" type="ORF">JVT61DRAFT_14038</name>
</gene>
<feature type="transmembrane region" description="Helical" evidence="2">
    <location>
        <begin position="139"/>
        <end position="162"/>
    </location>
</feature>
<comment type="caution">
    <text evidence="3">The sequence shown here is derived from an EMBL/GenBank/DDBJ whole genome shotgun (WGS) entry which is preliminary data.</text>
</comment>
<feature type="compositionally biased region" description="Basic and acidic residues" evidence="1">
    <location>
        <begin position="334"/>
        <end position="343"/>
    </location>
</feature>
<keyword evidence="2" id="KW-1133">Transmembrane helix</keyword>
<keyword evidence="2" id="KW-0472">Membrane</keyword>
<feature type="compositionally biased region" description="Acidic residues" evidence="1">
    <location>
        <begin position="213"/>
        <end position="222"/>
    </location>
</feature>
<sequence>MVGTWPSIPVTTKSRSHHHTTITLSSAHTTHTAALELTVTDAQAQGHNSLRRHCYLRFKLFPRPLPPPTFLHCALSSVCAMTNTWASSPLPSLGPLSSESASSHSALTLPYRLWDAYVTYLWHYQPSSWVSRVASTFRILALILVLPVVLLTLLDVISYVIARTLGVVDDGKASTSDTADERRATVTVAVPVSERVPTAFSSEGPVRGSEGLAPEDSEEAQSGEDGHGHCDVSETAVRAVPAALRKQAQNPGQIQQIGTQTRAHAPDALPHQYYFAGEDDLRLAGEGVFSPAVSGPPSPITPRMPLHTFTENDGRGSGQTSEEEGIVLRRRVQGLREDELVHT</sequence>